<dbReference type="Pfam" id="PF19493">
    <property type="entry name" value="Trypco1"/>
    <property type="match status" value="1"/>
</dbReference>
<dbReference type="eggNOG" id="ENOG50330QU">
    <property type="taxonomic scope" value="Bacteria"/>
</dbReference>
<feature type="domain" description="Trypsin-co-occurring" evidence="1">
    <location>
        <begin position="20"/>
        <end position="116"/>
    </location>
</feature>
<dbReference type="InterPro" id="IPR045794">
    <property type="entry name" value="Trypco1"/>
</dbReference>
<dbReference type="NCBIfam" id="NF041216">
    <property type="entry name" value="CU044_2847_fam"/>
    <property type="match status" value="1"/>
</dbReference>
<evidence type="ECO:0000313" key="3">
    <source>
        <dbReference type="Proteomes" id="UP000034681"/>
    </source>
</evidence>
<proteinExistence type="predicted"/>
<comment type="caution">
    <text evidence="2">The sequence shown here is derived from an EMBL/GenBank/DDBJ whole genome shotgun (WGS) entry which is preliminary data.</text>
</comment>
<accession>A0A0M2Q1Q6</accession>
<dbReference type="STRING" id="317619.GCA_000332315_00871"/>
<protein>
    <recommendedName>
        <fullName evidence="1">Trypsin-co-occurring domain-containing protein</fullName>
    </recommendedName>
</protein>
<dbReference type="EMBL" id="AJTX02000004">
    <property type="protein sequence ID" value="KKJ00562.1"/>
    <property type="molecule type" value="Genomic_DNA"/>
</dbReference>
<evidence type="ECO:0000259" key="1">
    <source>
        <dbReference type="Pfam" id="PF19493"/>
    </source>
</evidence>
<dbReference type="AlphaFoldDB" id="A0A0M2Q1Q6"/>
<evidence type="ECO:0000313" key="2">
    <source>
        <dbReference type="EMBL" id="KKJ00562.1"/>
    </source>
</evidence>
<sequence>MMSYQIRITDESGNVQPITIVENDEDLATVPAAELGDDRESYGLLEDRAIAKLKDIHSTIQAYSRYAIGAFQNLPGAEVEEVTLKFGITIEGSTGLPLLTGGSAGANFEIEVKCKPKAKQP</sequence>
<organism evidence="2 3">
    <name type="scientific">Prochlorothrix hollandica PCC 9006 = CALU 1027</name>
    <dbReference type="NCBI Taxonomy" id="317619"/>
    <lineage>
        <taxon>Bacteria</taxon>
        <taxon>Bacillati</taxon>
        <taxon>Cyanobacteriota</taxon>
        <taxon>Cyanophyceae</taxon>
        <taxon>Prochlorotrichales</taxon>
        <taxon>Prochlorotrichaceae</taxon>
        <taxon>Prochlorothrix</taxon>
    </lineage>
</organism>
<gene>
    <name evidence="2" type="ORF">PROH_10535</name>
</gene>
<dbReference type="Proteomes" id="UP000034681">
    <property type="component" value="Unassembled WGS sequence"/>
</dbReference>
<name>A0A0M2Q1Q6_PROHO</name>
<keyword evidence="3" id="KW-1185">Reference proteome</keyword>
<reference evidence="2" key="1">
    <citation type="submission" date="2012-04" db="EMBL/GenBank/DDBJ databases">
        <authorList>
            <person name="Borisov I.G."/>
            <person name="Ivanikova N.V."/>
            <person name="Pinevich A.V."/>
        </authorList>
    </citation>
    <scope>NUCLEOTIDE SEQUENCE</scope>
    <source>
        <strain evidence="2">CALU 1027</strain>
    </source>
</reference>